<gene>
    <name evidence="2" type="ORF">BMMGA3_10505</name>
</gene>
<accession>I3E9S9</accession>
<feature type="compositionally biased region" description="Gly residues" evidence="1">
    <location>
        <begin position="120"/>
        <end position="129"/>
    </location>
</feature>
<name>I3E9S9_BACMM</name>
<dbReference type="EMBL" id="CP007739">
    <property type="protein sequence ID" value="AIE60497.1"/>
    <property type="molecule type" value="Genomic_DNA"/>
</dbReference>
<feature type="region of interest" description="Disordered" evidence="1">
    <location>
        <begin position="120"/>
        <end position="150"/>
    </location>
</feature>
<dbReference type="RefSeq" id="WP_004435173.1">
    <property type="nucleotide sequence ID" value="NZ_ADWW01000002.1"/>
</dbReference>
<dbReference type="InterPro" id="IPR020108">
    <property type="entry name" value="Spore_coat_CotD"/>
</dbReference>
<organism evidence="2 3">
    <name type="scientific">Bacillus methanolicus (strain MGA3 / ATCC 53907)</name>
    <dbReference type="NCBI Taxonomy" id="796606"/>
    <lineage>
        <taxon>Bacteria</taxon>
        <taxon>Bacillati</taxon>
        <taxon>Bacillota</taxon>
        <taxon>Bacilli</taxon>
        <taxon>Bacillales</taxon>
        <taxon>Bacillaceae</taxon>
        <taxon>Bacillus</taxon>
    </lineage>
</organism>
<keyword evidence="2" id="KW-0946">Virion</keyword>
<dbReference type="Proteomes" id="UP000027602">
    <property type="component" value="Chromosome"/>
</dbReference>
<dbReference type="Pfam" id="PF11122">
    <property type="entry name" value="Spore-coat_CotD"/>
    <property type="match status" value="1"/>
</dbReference>
<dbReference type="HOGENOM" id="CLU_149811_0_0_9"/>
<dbReference type="KEGG" id="bmet:BMMGA3_10505"/>
<sequence length="150" mass="15554">MFCKPSHVLPAIVHPTKCCVNHNFVNNVVPHIHPTHTTTVNHINFDHQHFFPQSHSAVNNVTNQQFFNPPYPVEGPAFGPPPRPGAVAGAFAPGYGPGPGFGPGMGPGYGPGMGPGYGPGMGPGYGPGMGPSAVAGAESFPGAQKPPNWR</sequence>
<evidence type="ECO:0000313" key="3">
    <source>
        <dbReference type="Proteomes" id="UP000027602"/>
    </source>
</evidence>
<dbReference type="eggNOG" id="ENOG5033B59">
    <property type="taxonomic scope" value="Bacteria"/>
</dbReference>
<keyword evidence="3" id="KW-1185">Reference proteome</keyword>
<reference evidence="2 3" key="1">
    <citation type="journal article" date="2015" name="BMC Genomics">
        <title>Transcriptome analysis of thermophilic methylotrophic Bacillus methanolicus MGA3 using RNA-sequencing provides detailed insights into its previously uncharted transcriptional landscape.</title>
        <authorList>
            <person name="Irla M."/>
            <person name="Neshat A."/>
            <person name="Brautaset T."/>
            <person name="Ruckert C."/>
            <person name="Kalinowski J."/>
            <person name="Wendisch V.F."/>
        </authorList>
    </citation>
    <scope>NUCLEOTIDE SEQUENCE [LARGE SCALE GENOMIC DNA]</scope>
    <source>
        <strain evidence="3">MGA3 / ATCC 53907</strain>
    </source>
</reference>
<proteinExistence type="predicted"/>
<protein>
    <submittedName>
        <fullName evidence="2">Spore coat protein CotD</fullName>
    </submittedName>
</protein>
<evidence type="ECO:0000256" key="1">
    <source>
        <dbReference type="SAM" id="MobiDB-lite"/>
    </source>
</evidence>
<keyword evidence="2" id="KW-0167">Capsid protein</keyword>
<evidence type="ECO:0000313" key="2">
    <source>
        <dbReference type="EMBL" id="AIE60497.1"/>
    </source>
</evidence>
<dbReference type="STRING" id="796606.BMMGA3_10505"/>
<dbReference type="AlphaFoldDB" id="I3E9S9"/>